<feature type="transmembrane region" description="Helical" evidence="7">
    <location>
        <begin position="183"/>
        <end position="204"/>
    </location>
</feature>
<feature type="transmembrane region" description="Helical" evidence="7">
    <location>
        <begin position="241"/>
        <end position="263"/>
    </location>
</feature>
<dbReference type="RefSeq" id="WP_344804030.1">
    <property type="nucleotide sequence ID" value="NZ_BAABAB010000014.1"/>
</dbReference>
<name>A0ABP6ZSA5_9ACTN</name>
<dbReference type="CDD" id="cd06261">
    <property type="entry name" value="TM_PBP2"/>
    <property type="match status" value="1"/>
</dbReference>
<reference evidence="10" key="1">
    <citation type="journal article" date="2019" name="Int. J. Syst. Evol. Microbiol.">
        <title>The Global Catalogue of Microorganisms (GCM) 10K type strain sequencing project: providing services to taxonomists for standard genome sequencing and annotation.</title>
        <authorList>
            <consortium name="The Broad Institute Genomics Platform"/>
            <consortium name="The Broad Institute Genome Sequencing Center for Infectious Disease"/>
            <person name="Wu L."/>
            <person name="Ma J."/>
        </authorList>
    </citation>
    <scope>NUCLEOTIDE SEQUENCE [LARGE SCALE GENOMIC DNA]</scope>
    <source>
        <strain evidence="10">JCM 16929</strain>
    </source>
</reference>
<sequence length="272" mass="29450">MNPTSPQARWLHLLLLPLAVIWLLPTLILINGALRRSTDSIVALGPSTLTIDNVIAVWRETPLPQLFLNSAIVTVGSVLIVVIVASLAGFGLVHYRFRGSGLVMIMLLSGIMLAPSAIIVPEYELMVRFRLLNTYGALIGPYSALGIAVSILLFRNAFASLPRELAESAQIDGASSFAIYRNVYLPLASTTTVTIVILQGLAAWNDYIFALLFMTDPGKQTVQLAFIAFQGQYFSSLPKQFAVMAMVTVPVVIVFIALQRAFVSGLTAGALR</sequence>
<dbReference type="Proteomes" id="UP001501490">
    <property type="component" value="Unassembled WGS sequence"/>
</dbReference>
<keyword evidence="6 7" id="KW-0472">Membrane</keyword>
<evidence type="ECO:0000256" key="4">
    <source>
        <dbReference type="ARBA" id="ARBA00022692"/>
    </source>
</evidence>
<evidence type="ECO:0000256" key="7">
    <source>
        <dbReference type="RuleBase" id="RU363032"/>
    </source>
</evidence>
<comment type="subcellular location">
    <subcellularLocation>
        <location evidence="1 7">Cell membrane</location>
        <topology evidence="1 7">Multi-pass membrane protein</topology>
    </subcellularLocation>
</comment>
<gene>
    <name evidence="9" type="ORF">GCM10022236_20310</name>
</gene>
<feature type="transmembrane region" description="Helical" evidence="7">
    <location>
        <begin position="102"/>
        <end position="120"/>
    </location>
</feature>
<keyword evidence="2 7" id="KW-0813">Transport</keyword>
<evidence type="ECO:0000259" key="8">
    <source>
        <dbReference type="PROSITE" id="PS50928"/>
    </source>
</evidence>
<keyword evidence="3" id="KW-1003">Cell membrane</keyword>
<dbReference type="SUPFAM" id="SSF161098">
    <property type="entry name" value="MetI-like"/>
    <property type="match status" value="1"/>
</dbReference>
<comment type="caution">
    <text evidence="9">The sequence shown here is derived from an EMBL/GenBank/DDBJ whole genome shotgun (WGS) entry which is preliminary data.</text>
</comment>
<dbReference type="PROSITE" id="PS50928">
    <property type="entry name" value="ABC_TM1"/>
    <property type="match status" value="1"/>
</dbReference>
<organism evidence="9 10">
    <name type="scientific">Microlunatus ginsengisoli</name>
    <dbReference type="NCBI Taxonomy" id="363863"/>
    <lineage>
        <taxon>Bacteria</taxon>
        <taxon>Bacillati</taxon>
        <taxon>Actinomycetota</taxon>
        <taxon>Actinomycetes</taxon>
        <taxon>Propionibacteriales</taxon>
        <taxon>Propionibacteriaceae</taxon>
        <taxon>Microlunatus</taxon>
    </lineage>
</organism>
<dbReference type="Gene3D" id="1.10.3720.10">
    <property type="entry name" value="MetI-like"/>
    <property type="match status" value="1"/>
</dbReference>
<proteinExistence type="inferred from homology"/>
<dbReference type="PANTHER" id="PTHR43744">
    <property type="entry name" value="ABC TRANSPORTER PERMEASE PROTEIN MG189-RELATED-RELATED"/>
    <property type="match status" value="1"/>
</dbReference>
<comment type="similarity">
    <text evidence="7">Belongs to the binding-protein-dependent transport system permease family.</text>
</comment>
<evidence type="ECO:0000313" key="9">
    <source>
        <dbReference type="EMBL" id="GAA3617994.1"/>
    </source>
</evidence>
<accession>A0ABP6ZSA5</accession>
<dbReference type="InterPro" id="IPR035906">
    <property type="entry name" value="MetI-like_sf"/>
</dbReference>
<dbReference type="EMBL" id="BAABAB010000014">
    <property type="protein sequence ID" value="GAA3617994.1"/>
    <property type="molecule type" value="Genomic_DNA"/>
</dbReference>
<feature type="domain" description="ABC transmembrane type-1" evidence="8">
    <location>
        <begin position="67"/>
        <end position="262"/>
    </location>
</feature>
<feature type="transmembrane region" description="Helical" evidence="7">
    <location>
        <begin position="132"/>
        <end position="154"/>
    </location>
</feature>
<dbReference type="Pfam" id="PF00528">
    <property type="entry name" value="BPD_transp_1"/>
    <property type="match status" value="1"/>
</dbReference>
<feature type="transmembrane region" description="Helical" evidence="7">
    <location>
        <begin position="12"/>
        <end position="34"/>
    </location>
</feature>
<evidence type="ECO:0000256" key="2">
    <source>
        <dbReference type="ARBA" id="ARBA00022448"/>
    </source>
</evidence>
<evidence type="ECO:0000256" key="5">
    <source>
        <dbReference type="ARBA" id="ARBA00022989"/>
    </source>
</evidence>
<dbReference type="PANTHER" id="PTHR43744:SF3">
    <property type="entry name" value="LACTOSE TRANSPORT SYSTEM PERMEASE PROTEIN LACG"/>
    <property type="match status" value="1"/>
</dbReference>
<evidence type="ECO:0000256" key="6">
    <source>
        <dbReference type="ARBA" id="ARBA00023136"/>
    </source>
</evidence>
<keyword evidence="10" id="KW-1185">Reference proteome</keyword>
<dbReference type="InterPro" id="IPR000515">
    <property type="entry name" value="MetI-like"/>
</dbReference>
<evidence type="ECO:0000256" key="3">
    <source>
        <dbReference type="ARBA" id="ARBA00022475"/>
    </source>
</evidence>
<evidence type="ECO:0000256" key="1">
    <source>
        <dbReference type="ARBA" id="ARBA00004651"/>
    </source>
</evidence>
<feature type="transmembrane region" description="Helical" evidence="7">
    <location>
        <begin position="71"/>
        <end position="95"/>
    </location>
</feature>
<protein>
    <submittedName>
        <fullName evidence="9">Carbohydrate ABC transporter permease</fullName>
    </submittedName>
</protein>
<keyword evidence="5 7" id="KW-1133">Transmembrane helix</keyword>
<evidence type="ECO:0000313" key="10">
    <source>
        <dbReference type="Proteomes" id="UP001501490"/>
    </source>
</evidence>
<keyword evidence="4 7" id="KW-0812">Transmembrane</keyword>